<keyword evidence="4 7" id="KW-0812">Transmembrane</keyword>
<evidence type="ECO:0000256" key="6">
    <source>
        <dbReference type="ARBA" id="ARBA00023136"/>
    </source>
</evidence>
<dbReference type="InterPro" id="IPR029044">
    <property type="entry name" value="Nucleotide-diphossugar_trans"/>
</dbReference>
<dbReference type="OrthoDB" id="9807778at2"/>
<keyword evidence="3 9" id="KW-0808">Transferase</keyword>
<evidence type="ECO:0000256" key="7">
    <source>
        <dbReference type="SAM" id="Phobius"/>
    </source>
</evidence>
<evidence type="ECO:0000256" key="5">
    <source>
        <dbReference type="ARBA" id="ARBA00022989"/>
    </source>
</evidence>
<organism evidence="9 10">
    <name type="scientific">Bacillus oleivorans</name>
    <dbReference type="NCBI Taxonomy" id="1448271"/>
    <lineage>
        <taxon>Bacteria</taxon>
        <taxon>Bacillati</taxon>
        <taxon>Bacillota</taxon>
        <taxon>Bacilli</taxon>
        <taxon>Bacillales</taxon>
        <taxon>Bacillaceae</taxon>
        <taxon>Bacillus</taxon>
    </lineage>
</organism>
<dbReference type="InterPro" id="IPR001173">
    <property type="entry name" value="Glyco_trans_2-like"/>
</dbReference>
<keyword evidence="5 7" id="KW-1133">Transmembrane helix</keyword>
<dbReference type="PANTHER" id="PTHR48090">
    <property type="entry name" value="UNDECAPRENYL-PHOSPHATE 4-DEOXY-4-FORMAMIDO-L-ARABINOSE TRANSFERASE-RELATED"/>
    <property type="match status" value="1"/>
</dbReference>
<dbReference type="EMBL" id="OAOP01000002">
    <property type="protein sequence ID" value="SNX68076.1"/>
    <property type="molecule type" value="Genomic_DNA"/>
</dbReference>
<keyword evidence="10" id="KW-1185">Reference proteome</keyword>
<dbReference type="SUPFAM" id="SSF53448">
    <property type="entry name" value="Nucleotide-diphospho-sugar transferases"/>
    <property type="match status" value="1"/>
</dbReference>
<evidence type="ECO:0000313" key="10">
    <source>
        <dbReference type="Proteomes" id="UP000219546"/>
    </source>
</evidence>
<name>A0A285CM15_9BACI</name>
<comment type="subcellular location">
    <subcellularLocation>
        <location evidence="1">Membrane</location>
        <topology evidence="1">Multi-pass membrane protein</topology>
    </subcellularLocation>
</comment>
<dbReference type="GO" id="GO:0016757">
    <property type="term" value="F:glycosyltransferase activity"/>
    <property type="evidence" value="ECO:0007669"/>
    <property type="project" value="UniProtKB-KW"/>
</dbReference>
<proteinExistence type="predicted"/>
<evidence type="ECO:0000259" key="8">
    <source>
        <dbReference type="Pfam" id="PF00535"/>
    </source>
</evidence>
<feature type="transmembrane region" description="Helical" evidence="7">
    <location>
        <begin position="238"/>
        <end position="259"/>
    </location>
</feature>
<dbReference type="RefSeq" id="WP_097157476.1">
    <property type="nucleotide sequence ID" value="NZ_JBEPMQ010000001.1"/>
</dbReference>
<reference evidence="9 10" key="1">
    <citation type="submission" date="2017-08" db="EMBL/GenBank/DDBJ databases">
        <authorList>
            <person name="de Groot N.N."/>
        </authorList>
    </citation>
    <scope>NUCLEOTIDE SEQUENCE [LARGE SCALE GENOMIC DNA]</scope>
    <source>
        <strain evidence="9 10">JC228</strain>
    </source>
</reference>
<feature type="domain" description="Glycosyltransferase 2-like" evidence="8">
    <location>
        <begin position="7"/>
        <end position="177"/>
    </location>
</feature>
<dbReference type="Gene3D" id="3.90.550.10">
    <property type="entry name" value="Spore Coat Polysaccharide Biosynthesis Protein SpsA, Chain A"/>
    <property type="match status" value="1"/>
</dbReference>
<evidence type="ECO:0000313" key="9">
    <source>
        <dbReference type="EMBL" id="SNX68076.1"/>
    </source>
</evidence>
<dbReference type="PANTHER" id="PTHR48090:SF1">
    <property type="entry name" value="PROPHAGE BACTOPRENOL GLUCOSYL TRANSFERASE HOMOLOG"/>
    <property type="match status" value="1"/>
</dbReference>
<evidence type="ECO:0000256" key="2">
    <source>
        <dbReference type="ARBA" id="ARBA00022676"/>
    </source>
</evidence>
<dbReference type="AlphaFoldDB" id="A0A285CM15"/>
<dbReference type="Pfam" id="PF00535">
    <property type="entry name" value="Glycos_transf_2"/>
    <property type="match status" value="1"/>
</dbReference>
<dbReference type="InterPro" id="IPR050256">
    <property type="entry name" value="Glycosyltransferase_2"/>
</dbReference>
<feature type="transmembrane region" description="Helical" evidence="7">
    <location>
        <begin position="271"/>
        <end position="295"/>
    </location>
</feature>
<evidence type="ECO:0000256" key="1">
    <source>
        <dbReference type="ARBA" id="ARBA00004141"/>
    </source>
</evidence>
<dbReference type="GO" id="GO:0005886">
    <property type="term" value="C:plasma membrane"/>
    <property type="evidence" value="ECO:0007669"/>
    <property type="project" value="TreeGrafter"/>
</dbReference>
<evidence type="ECO:0000256" key="3">
    <source>
        <dbReference type="ARBA" id="ARBA00022679"/>
    </source>
</evidence>
<accession>A0A285CM15</accession>
<dbReference type="Proteomes" id="UP000219546">
    <property type="component" value="Unassembled WGS sequence"/>
</dbReference>
<keyword evidence="6 7" id="KW-0472">Membrane</keyword>
<dbReference type="CDD" id="cd04187">
    <property type="entry name" value="DPM1_like_bac"/>
    <property type="match status" value="1"/>
</dbReference>
<evidence type="ECO:0000256" key="4">
    <source>
        <dbReference type="ARBA" id="ARBA00022692"/>
    </source>
</evidence>
<sequence length="345" mass="39172">MTKPVLTIVVPCYNEEEVLPETISQLQELIGIMVRDSIVDEDSKILFVDDGSRDNTWSIIHKTSLQSNYVRGLKLSRNVGHQNALLAGLFSAKDVSDCVVSVDADLQDDISVIPTFVQKFMEGNEIVYGVRNRRDSDTLFKRKSAEIFYSVMKKIGVELIFNHADFRLMSKRAIEELARFDEANLFLRGIIPLIGFPSAVVPYERKKRFAGETKYPLKKMLAFAFDGISSFSVTPIRFVLFIGMVSFFGSLLFGAYFLFLKFSGNAQTGWTSLITSIWLIGGLQLIAIGLVGEYIGKVYKETKRRPKFIVEHDPFVIQKSIRARQFEKKEDELYTIASRKLPESN</sequence>
<gene>
    <name evidence="9" type="ORF">SAMN05877753_102284</name>
</gene>
<protein>
    <submittedName>
        <fullName evidence="9">Glycosyltransferase involved in cell wall bisynthesis</fullName>
    </submittedName>
</protein>
<keyword evidence="2" id="KW-0328">Glycosyltransferase</keyword>